<evidence type="ECO:0000313" key="2">
    <source>
        <dbReference type="EMBL" id="RUL77697.1"/>
    </source>
</evidence>
<keyword evidence="1" id="KW-0472">Membrane</keyword>
<evidence type="ECO:0000313" key="3">
    <source>
        <dbReference type="Proteomes" id="UP000274358"/>
    </source>
</evidence>
<evidence type="ECO:0008006" key="4">
    <source>
        <dbReference type="Google" id="ProtNLM"/>
    </source>
</evidence>
<reference evidence="2 3" key="1">
    <citation type="submission" date="2018-12" db="EMBL/GenBank/DDBJ databases">
        <title>Dyella dinghuensis sp. nov. DHOA06 and Dyella choica sp. nov. 4M-K27, isolated from forest soil.</title>
        <authorList>
            <person name="Qiu L.-H."/>
            <person name="Gao Z.-H."/>
        </authorList>
    </citation>
    <scope>NUCLEOTIDE SEQUENCE [LARGE SCALE GENOMIC DNA]</scope>
    <source>
        <strain evidence="2 3">4M-K27</strain>
    </source>
</reference>
<accession>A0A3S0WX87</accession>
<dbReference type="EMBL" id="RYYV01000004">
    <property type="protein sequence ID" value="RUL77697.1"/>
    <property type="molecule type" value="Genomic_DNA"/>
</dbReference>
<dbReference type="AlphaFoldDB" id="A0A3S0WX87"/>
<dbReference type="RefSeq" id="WP_126684093.1">
    <property type="nucleotide sequence ID" value="NZ_RYYV01000004.1"/>
</dbReference>
<sequence>MSERERHVNHSLRALDEAHRLGRLTREEYRSRRRHLLGALRDSHVVTARNAIVRSVPPPQAAVSLAGDNVLRDALLSRRMVWKWALVIAMAAVLLCAGLWYWLSRAT</sequence>
<comment type="caution">
    <text evidence="2">The sequence shown here is derived from an EMBL/GenBank/DDBJ whole genome shotgun (WGS) entry which is preliminary data.</text>
</comment>
<keyword evidence="1" id="KW-0812">Transmembrane</keyword>
<feature type="transmembrane region" description="Helical" evidence="1">
    <location>
        <begin position="81"/>
        <end position="103"/>
    </location>
</feature>
<dbReference type="Proteomes" id="UP000274358">
    <property type="component" value="Unassembled WGS sequence"/>
</dbReference>
<proteinExistence type="predicted"/>
<keyword evidence="3" id="KW-1185">Reference proteome</keyword>
<dbReference type="OrthoDB" id="5959548at2"/>
<evidence type="ECO:0000256" key="1">
    <source>
        <dbReference type="SAM" id="Phobius"/>
    </source>
</evidence>
<protein>
    <recommendedName>
        <fullName evidence="4">DUF1707 domain-containing protein</fullName>
    </recommendedName>
</protein>
<gene>
    <name evidence="2" type="ORF">EKH80_07450</name>
</gene>
<organism evidence="2 3">
    <name type="scientific">Dyella choica</name>
    <dbReference type="NCBI Taxonomy" id="1927959"/>
    <lineage>
        <taxon>Bacteria</taxon>
        <taxon>Pseudomonadati</taxon>
        <taxon>Pseudomonadota</taxon>
        <taxon>Gammaproteobacteria</taxon>
        <taxon>Lysobacterales</taxon>
        <taxon>Rhodanobacteraceae</taxon>
        <taxon>Dyella</taxon>
    </lineage>
</organism>
<name>A0A3S0WX87_9GAMM</name>
<keyword evidence="1" id="KW-1133">Transmembrane helix</keyword>